<organism evidence="1 2">
    <name type="scientific">Hyaloperonospora arabidopsidis (strain Emoy2)</name>
    <name type="common">Downy mildew agent</name>
    <name type="synonym">Peronospora arabidopsidis</name>
    <dbReference type="NCBI Taxonomy" id="559515"/>
    <lineage>
        <taxon>Eukaryota</taxon>
        <taxon>Sar</taxon>
        <taxon>Stramenopiles</taxon>
        <taxon>Oomycota</taxon>
        <taxon>Peronosporomycetes</taxon>
        <taxon>Peronosporales</taxon>
        <taxon>Peronosporaceae</taxon>
        <taxon>Hyaloperonospora</taxon>
    </lineage>
</organism>
<accession>M4BYJ9</accession>
<evidence type="ECO:0000313" key="2">
    <source>
        <dbReference type="Proteomes" id="UP000011713"/>
    </source>
</evidence>
<keyword evidence="2" id="KW-1185">Reference proteome</keyword>
<dbReference type="VEuPathDB" id="FungiDB:HpaG811647"/>
<sequence length="60" mass="6648">MPSASHVDTPYFGRCSWQIKKVEEEEGEGASLSCVRPCPTRRRQSSNYLTLVSTGDSVDV</sequence>
<dbReference type="InParanoid" id="M4BYJ9"/>
<proteinExistence type="predicted"/>
<dbReference type="HOGENOM" id="CLU_2946558_0_0_1"/>
<dbReference type="EnsemblProtists" id="HpaT811647">
    <property type="protein sequence ID" value="HpaP811647"/>
    <property type="gene ID" value="HpaG811647"/>
</dbReference>
<dbReference type="Proteomes" id="UP000011713">
    <property type="component" value="Unassembled WGS sequence"/>
</dbReference>
<dbReference type="AlphaFoldDB" id="M4BYJ9"/>
<reference evidence="1" key="2">
    <citation type="submission" date="2015-06" db="UniProtKB">
        <authorList>
            <consortium name="EnsemblProtists"/>
        </authorList>
    </citation>
    <scope>IDENTIFICATION</scope>
    <source>
        <strain evidence="1">Emoy2</strain>
    </source>
</reference>
<protein>
    <submittedName>
        <fullName evidence="1">Uncharacterized protein</fullName>
    </submittedName>
</protein>
<reference evidence="2" key="1">
    <citation type="journal article" date="2010" name="Science">
        <title>Signatures of adaptation to obligate biotrophy in the Hyaloperonospora arabidopsidis genome.</title>
        <authorList>
            <person name="Baxter L."/>
            <person name="Tripathy S."/>
            <person name="Ishaque N."/>
            <person name="Boot N."/>
            <person name="Cabral A."/>
            <person name="Kemen E."/>
            <person name="Thines M."/>
            <person name="Ah-Fong A."/>
            <person name="Anderson R."/>
            <person name="Badejoko W."/>
            <person name="Bittner-Eddy P."/>
            <person name="Boore J.L."/>
            <person name="Chibucos M.C."/>
            <person name="Coates M."/>
            <person name="Dehal P."/>
            <person name="Delehaunty K."/>
            <person name="Dong S."/>
            <person name="Downton P."/>
            <person name="Dumas B."/>
            <person name="Fabro G."/>
            <person name="Fronick C."/>
            <person name="Fuerstenberg S.I."/>
            <person name="Fulton L."/>
            <person name="Gaulin E."/>
            <person name="Govers F."/>
            <person name="Hughes L."/>
            <person name="Humphray S."/>
            <person name="Jiang R.H."/>
            <person name="Judelson H."/>
            <person name="Kamoun S."/>
            <person name="Kyung K."/>
            <person name="Meijer H."/>
            <person name="Minx P."/>
            <person name="Morris P."/>
            <person name="Nelson J."/>
            <person name="Phuntumart V."/>
            <person name="Qutob D."/>
            <person name="Rehmany A."/>
            <person name="Rougon-Cardoso A."/>
            <person name="Ryden P."/>
            <person name="Torto-Alalibo T."/>
            <person name="Studholme D."/>
            <person name="Wang Y."/>
            <person name="Win J."/>
            <person name="Wood J."/>
            <person name="Clifton S.W."/>
            <person name="Rogers J."/>
            <person name="Van den Ackerveken G."/>
            <person name="Jones J.D."/>
            <person name="McDowell J.M."/>
            <person name="Beynon J."/>
            <person name="Tyler B.M."/>
        </authorList>
    </citation>
    <scope>NUCLEOTIDE SEQUENCE [LARGE SCALE GENOMIC DNA]</scope>
    <source>
        <strain evidence="2">Emoy2</strain>
    </source>
</reference>
<name>M4BYJ9_HYAAE</name>
<evidence type="ECO:0000313" key="1">
    <source>
        <dbReference type="EnsemblProtists" id="HpaP811647"/>
    </source>
</evidence>
<dbReference type="EMBL" id="JH598047">
    <property type="status" value="NOT_ANNOTATED_CDS"/>
    <property type="molecule type" value="Genomic_DNA"/>
</dbReference>